<organism evidence="2 3">
    <name type="scientific">Candidatus Nanohalobium constans</name>
    <dbReference type="NCBI Taxonomy" id="2565781"/>
    <lineage>
        <taxon>Archaea</taxon>
        <taxon>Candidatus Nanohalarchaeota</taxon>
        <taxon>Candidatus Nanohalobia</taxon>
        <taxon>Candidatus Nanohalobiales</taxon>
        <taxon>Candidatus Nanohalobiaceae</taxon>
        <taxon>Candidatus Nanohalobium</taxon>
    </lineage>
</organism>
<keyword evidence="3" id="KW-1185">Reference proteome</keyword>
<dbReference type="KEGG" id="ncon:LC1Nh_0013"/>
<gene>
    <name evidence="2" type="ORF">LC1Nh_0013</name>
</gene>
<dbReference type="GeneID" id="42364393"/>
<sequence>MENEQKLFEAIDNLQFADDEIVQVEGDLRDVKSRVARAFQQADNLANAETVEEKQEEFDTIVSDIEDADQELQQVEEVVEDIRRQLSVVFGEIEQWKESSELSDLR</sequence>
<proteinExistence type="predicted"/>
<evidence type="ECO:0000256" key="1">
    <source>
        <dbReference type="SAM" id="Coils"/>
    </source>
</evidence>
<name>A0A5Q0UED3_9ARCH</name>
<dbReference type="Proteomes" id="UP000377803">
    <property type="component" value="Chromosome"/>
</dbReference>
<reference evidence="3" key="1">
    <citation type="submission" date="2019-05" db="EMBL/GenBank/DDBJ databases">
        <title>Candidatus Nanohalobium constans, a novel model system to study the DPANN nano-sized archaea: genomic and physiological characterization of a nanoarchaeon co-cultured with its chitinotrophic host.</title>
        <authorList>
            <person name="La Cono V."/>
            <person name="Arcadi E."/>
            <person name="Crisafi F."/>
            <person name="Denaro R."/>
            <person name="La Spada G."/>
            <person name="Messina E."/>
            <person name="Smedile F."/>
            <person name="Toshchakov S.V."/>
            <person name="Shevchenko M.A."/>
            <person name="Golyshin P.N."/>
            <person name="Golyshina O.V."/>
            <person name="Ferrer M."/>
            <person name="Rohde M."/>
            <person name="Mushegian A."/>
            <person name="Sorokin D.Y."/>
            <person name="Giuliano L."/>
            <person name="Yakimov M.M."/>
        </authorList>
    </citation>
    <scope>NUCLEOTIDE SEQUENCE [LARGE SCALE GENOMIC DNA]</scope>
    <source>
        <strain evidence="3">LC1Nh</strain>
    </source>
</reference>
<feature type="coiled-coil region" evidence="1">
    <location>
        <begin position="14"/>
        <end position="85"/>
    </location>
</feature>
<keyword evidence="1" id="KW-0175">Coiled coil</keyword>
<evidence type="ECO:0000313" key="2">
    <source>
        <dbReference type="EMBL" id="QGA79922.1"/>
    </source>
</evidence>
<dbReference type="EMBL" id="CP040089">
    <property type="protein sequence ID" value="QGA79922.1"/>
    <property type="molecule type" value="Genomic_DNA"/>
</dbReference>
<dbReference type="RefSeq" id="WP_153549661.1">
    <property type="nucleotide sequence ID" value="NZ_CP040089.1"/>
</dbReference>
<evidence type="ECO:0000313" key="3">
    <source>
        <dbReference type="Proteomes" id="UP000377803"/>
    </source>
</evidence>
<accession>A0A5Q0UED3</accession>
<protein>
    <submittedName>
        <fullName evidence="2">Uncharacterized protein</fullName>
    </submittedName>
</protein>
<dbReference type="AlphaFoldDB" id="A0A5Q0UED3"/>